<dbReference type="InterPro" id="IPR013187">
    <property type="entry name" value="F-box-assoc_dom_typ3"/>
</dbReference>
<dbReference type="NCBIfam" id="TIGR01640">
    <property type="entry name" value="F_box_assoc_1"/>
    <property type="match status" value="1"/>
</dbReference>
<reference evidence="2" key="1">
    <citation type="submission" date="2019-05" db="EMBL/GenBank/DDBJ databases">
        <title>The de novo reference genome and transcriptome assemblies of the wild tomato species Solanum chilense.</title>
        <authorList>
            <person name="Stam R."/>
            <person name="Nosenko T."/>
            <person name="Hoerger A.C."/>
            <person name="Stephan W."/>
            <person name="Seidel M.A."/>
            <person name="Kuhn J.M.M."/>
            <person name="Haberer G."/>
            <person name="Tellier A."/>
        </authorList>
    </citation>
    <scope>NUCLEOTIDE SEQUENCE</scope>
    <source>
        <tissue evidence="2">Mature leaves</tissue>
    </source>
</reference>
<dbReference type="PANTHER" id="PTHR31672">
    <property type="entry name" value="BNACNNG10540D PROTEIN"/>
    <property type="match status" value="1"/>
</dbReference>
<dbReference type="InterPro" id="IPR050796">
    <property type="entry name" value="SCF_F-box_component"/>
</dbReference>
<dbReference type="InterPro" id="IPR036047">
    <property type="entry name" value="F-box-like_dom_sf"/>
</dbReference>
<dbReference type="SUPFAM" id="SSF50965">
    <property type="entry name" value="Galactose oxidase, central domain"/>
    <property type="match status" value="1"/>
</dbReference>
<organism evidence="2">
    <name type="scientific">Solanum chilense</name>
    <name type="common">Tomato</name>
    <name type="synonym">Lycopersicon chilense</name>
    <dbReference type="NCBI Taxonomy" id="4083"/>
    <lineage>
        <taxon>Eukaryota</taxon>
        <taxon>Viridiplantae</taxon>
        <taxon>Streptophyta</taxon>
        <taxon>Embryophyta</taxon>
        <taxon>Tracheophyta</taxon>
        <taxon>Spermatophyta</taxon>
        <taxon>Magnoliopsida</taxon>
        <taxon>eudicotyledons</taxon>
        <taxon>Gunneridae</taxon>
        <taxon>Pentapetalae</taxon>
        <taxon>asterids</taxon>
        <taxon>lamiids</taxon>
        <taxon>Solanales</taxon>
        <taxon>Solanaceae</taxon>
        <taxon>Solanoideae</taxon>
        <taxon>Solaneae</taxon>
        <taxon>Solanum</taxon>
        <taxon>Solanum subgen. Lycopersicon</taxon>
    </lineage>
</organism>
<dbReference type="AlphaFoldDB" id="A0A6N2C0B6"/>
<dbReference type="Pfam" id="PF08268">
    <property type="entry name" value="FBA_3"/>
    <property type="match status" value="1"/>
</dbReference>
<name>A0A6N2C0B6_SOLCI</name>
<proteinExistence type="predicted"/>
<dbReference type="Gene3D" id="1.20.1280.50">
    <property type="match status" value="1"/>
</dbReference>
<sequence length="411" mass="47198">MEITKICKRQKKHVMSIPKEVVMEILQRVPGKDLAEKLKMVCMQWCSIIYSGSFAYSHIKQIIKSSSFSQLEAVIIKEANDQQSITISSLEWHNYCNQNRDEFEHWETKDLYTTKIVSVQPRPMLHLWQWQIMKTANSMNGFICFWSRHDACFHIFNPVSKEHVTTPTYIHKGLQNGYVAMGFGFCPVTYEYKVVVLYDTNSNNIKPLVFTIGRDKSWRALKDIPHKNFANEVQAVVYLKGKLYWSGENVIGEEIVNTLICFDVSKEEFEIVVAPIEIPEGPLTVAENRGRLYLVNIYNVPICSLMIKGYVADRIDDDLSNLNSWKIKFCVTLPSIAYRMDGLGDVYLVKITDEILLIQLDKKNWGLFHLTNGKLLGLIPLPYFVTAAIPYVPSLVALRHRPLLASSSYSP</sequence>
<evidence type="ECO:0000313" key="2">
    <source>
        <dbReference type="EMBL" id="TMW98579.1"/>
    </source>
</evidence>
<dbReference type="PANTHER" id="PTHR31672:SF13">
    <property type="entry name" value="F-BOX PROTEIN CPR30-LIKE"/>
    <property type="match status" value="1"/>
</dbReference>
<dbReference type="InterPro" id="IPR011043">
    <property type="entry name" value="Gal_Oxase/kelch_b-propeller"/>
</dbReference>
<comment type="caution">
    <text evidence="2">The sequence shown here is derived from an EMBL/GenBank/DDBJ whole genome shotgun (WGS) entry which is preliminary data.</text>
</comment>
<gene>
    <name evidence="2" type="ORF">EJD97_003848</name>
</gene>
<dbReference type="PROSITE" id="PS50181">
    <property type="entry name" value="FBOX"/>
    <property type="match status" value="1"/>
</dbReference>
<feature type="domain" description="F-box" evidence="1">
    <location>
        <begin position="11"/>
        <end position="59"/>
    </location>
</feature>
<protein>
    <recommendedName>
        <fullName evidence="1">F-box domain-containing protein</fullName>
    </recommendedName>
</protein>
<dbReference type="SUPFAM" id="SSF81383">
    <property type="entry name" value="F-box domain"/>
    <property type="match status" value="1"/>
</dbReference>
<dbReference type="EMBL" id="RXGB01001523">
    <property type="protein sequence ID" value="TMW98579.1"/>
    <property type="molecule type" value="Genomic_DNA"/>
</dbReference>
<accession>A0A6N2C0B6</accession>
<evidence type="ECO:0000259" key="1">
    <source>
        <dbReference type="PROSITE" id="PS50181"/>
    </source>
</evidence>
<dbReference type="InterPro" id="IPR001810">
    <property type="entry name" value="F-box_dom"/>
</dbReference>
<dbReference type="InterPro" id="IPR017451">
    <property type="entry name" value="F-box-assoc_interact_dom"/>
</dbReference>